<sequence>MSRIRKRNTIGVLVLLTQFAGPGTKLKERLARGDRGCLNPKTVAFRKKPSWLVTTAMKVKHKMRAGCGFKQMVTAAKNAIKNKTKEKNITKLIRTKLKLLESHQSLKKGGVLPLIPIFAGLSALGALTGGIGSIVKVVNDLKSDKNTPIHLGKGLYLAPYKGSAYKIVKGNGLYLAPYKGGW</sequence>
<keyword evidence="2" id="KW-1185">Reference proteome</keyword>
<dbReference type="Proteomes" id="UP000478052">
    <property type="component" value="Unassembled WGS sequence"/>
</dbReference>
<accession>A0A6G0VK19</accession>
<gene>
    <name evidence="1" type="ORF">FWK35_00033267</name>
</gene>
<comment type="caution">
    <text evidence="1">The sequence shown here is derived from an EMBL/GenBank/DDBJ whole genome shotgun (WGS) entry which is preliminary data.</text>
</comment>
<evidence type="ECO:0000313" key="2">
    <source>
        <dbReference type="Proteomes" id="UP000478052"/>
    </source>
</evidence>
<reference evidence="1 2" key="1">
    <citation type="submission" date="2019-08" db="EMBL/GenBank/DDBJ databases">
        <title>Whole genome of Aphis craccivora.</title>
        <authorList>
            <person name="Voronova N.V."/>
            <person name="Shulinski R.S."/>
            <person name="Bandarenka Y.V."/>
            <person name="Zhorov D.G."/>
            <person name="Warner D."/>
        </authorList>
    </citation>
    <scope>NUCLEOTIDE SEQUENCE [LARGE SCALE GENOMIC DNA]</scope>
    <source>
        <strain evidence="1">180601</strain>
        <tissue evidence="1">Whole Body</tissue>
    </source>
</reference>
<proteinExistence type="predicted"/>
<organism evidence="1 2">
    <name type="scientific">Aphis craccivora</name>
    <name type="common">Cowpea aphid</name>
    <dbReference type="NCBI Taxonomy" id="307492"/>
    <lineage>
        <taxon>Eukaryota</taxon>
        <taxon>Metazoa</taxon>
        <taxon>Ecdysozoa</taxon>
        <taxon>Arthropoda</taxon>
        <taxon>Hexapoda</taxon>
        <taxon>Insecta</taxon>
        <taxon>Pterygota</taxon>
        <taxon>Neoptera</taxon>
        <taxon>Paraneoptera</taxon>
        <taxon>Hemiptera</taxon>
        <taxon>Sternorrhyncha</taxon>
        <taxon>Aphidomorpha</taxon>
        <taxon>Aphidoidea</taxon>
        <taxon>Aphididae</taxon>
        <taxon>Aphidini</taxon>
        <taxon>Aphis</taxon>
        <taxon>Aphis</taxon>
    </lineage>
</organism>
<dbReference type="OrthoDB" id="6772554at2759"/>
<dbReference type="EMBL" id="VUJU01015857">
    <property type="protein sequence ID" value="KAF0691759.1"/>
    <property type="molecule type" value="Genomic_DNA"/>
</dbReference>
<dbReference type="AlphaFoldDB" id="A0A6G0VK19"/>
<evidence type="ECO:0000313" key="1">
    <source>
        <dbReference type="EMBL" id="KAF0691759.1"/>
    </source>
</evidence>
<protein>
    <submittedName>
        <fullName evidence="1">Uncharacterized protein</fullName>
    </submittedName>
</protein>
<name>A0A6G0VK19_APHCR</name>